<evidence type="ECO:0000313" key="2">
    <source>
        <dbReference type="Proteomes" id="UP000468707"/>
    </source>
</evidence>
<sequence>MGILLSHTVWKERFRRAFGFPNNSYDESINDYVVIDDLEHYLHGLSKKVSSKGDGDKYYRGEYIDVSMAISNLFIEKSIEEIKIEKAKKSLADRIRDVLGTNKTFDVNEVGIEELQELFENYDIDAFSCLKISDDFKNLQDSKSRLRSINRCIKFILNKSLKFVRNLKEHFKRNHSFHFKNLDDYHSLNLVNSIELARI</sequence>
<gene>
    <name evidence="1" type="ORF">GTK07_07290</name>
</gene>
<accession>A0A6I5L032</accession>
<name>A0A6I5L032_9FLAO</name>
<evidence type="ECO:0000313" key="1">
    <source>
        <dbReference type="EMBL" id="NDV43131.1"/>
    </source>
</evidence>
<dbReference type="AlphaFoldDB" id="A0A6I5L032"/>
<organism evidence="1 2">
    <name type="scientific">Flagellimonas sediminis</name>
    <dbReference type="NCBI Taxonomy" id="2696468"/>
    <lineage>
        <taxon>Bacteria</taxon>
        <taxon>Pseudomonadati</taxon>
        <taxon>Bacteroidota</taxon>
        <taxon>Flavobacteriia</taxon>
        <taxon>Flavobacteriales</taxon>
        <taxon>Flavobacteriaceae</taxon>
        <taxon>Flagellimonas</taxon>
    </lineage>
</organism>
<protein>
    <submittedName>
        <fullName evidence="1">Uncharacterized protein</fullName>
    </submittedName>
</protein>
<dbReference type="Proteomes" id="UP000468707">
    <property type="component" value="Unassembled WGS sequence"/>
</dbReference>
<reference evidence="1 2" key="1">
    <citation type="submission" date="2020-01" db="EMBL/GenBank/DDBJ databases">
        <title>Muricauda sediminis sp.nov. 40Bstr401.</title>
        <authorList>
            <person name="Xue Z."/>
            <person name="Zhu S."/>
            <person name="Ren N."/>
            <person name="Chen T."/>
            <person name="Chen X."/>
            <person name="Chen J."/>
            <person name="Yang J."/>
        </authorList>
    </citation>
    <scope>NUCLEOTIDE SEQUENCE [LARGE SCALE GENOMIC DNA]</scope>
    <source>
        <strain evidence="1 2">40Bstr401</strain>
    </source>
</reference>
<dbReference type="EMBL" id="JAAAMI010000003">
    <property type="protein sequence ID" value="NDV43131.1"/>
    <property type="molecule type" value="Genomic_DNA"/>
</dbReference>
<comment type="caution">
    <text evidence="1">The sequence shown here is derived from an EMBL/GenBank/DDBJ whole genome shotgun (WGS) entry which is preliminary data.</text>
</comment>
<keyword evidence="2" id="KW-1185">Reference proteome</keyword>
<proteinExistence type="predicted"/>
<dbReference type="RefSeq" id="WP_163634599.1">
    <property type="nucleotide sequence ID" value="NZ_JAAAMI010000003.1"/>
</dbReference>